<dbReference type="PANTHER" id="PTHR46481:SF7">
    <property type="entry name" value="ZINC FINGER BED DOMAIN-CONTAINING PROTEIN RICESLEEPER 2-LIKE"/>
    <property type="match status" value="1"/>
</dbReference>
<evidence type="ECO:0000313" key="2">
    <source>
        <dbReference type="EMBL" id="KAA0040350.1"/>
    </source>
</evidence>
<comment type="caution">
    <text evidence="3">The sequence shown here is derived from an EMBL/GenBank/DDBJ whole genome shotgun (WGS) entry which is preliminary data.</text>
</comment>
<dbReference type="OrthoDB" id="2610923at2759"/>
<dbReference type="SUPFAM" id="SSF53098">
    <property type="entry name" value="Ribonuclease H-like"/>
    <property type="match status" value="1"/>
</dbReference>
<dbReference type="GO" id="GO:0046983">
    <property type="term" value="F:protein dimerization activity"/>
    <property type="evidence" value="ECO:0007669"/>
    <property type="project" value="InterPro"/>
</dbReference>
<dbReference type="Pfam" id="PF05699">
    <property type="entry name" value="Dimer_Tnp_hAT"/>
    <property type="match status" value="1"/>
</dbReference>
<accession>A0A5D3DI93</accession>
<name>A0A5D3DI93_CUCMM</name>
<sequence>MKLSPSFVLSSLGLLHSFSIIVDLLFVHSRVAKSQIASLAASVFSNTMVVEKWVVEVYSSPSAPSSSVDQLFRILNFCQVANHKGDTIGRAIEKCLEGWGIDRLFTVTIDNPPFTKIFERLEKHDPSYLPKDDIPTAEDRDKCKSVCKVPKDFFRDDAKTKVARYLDEARIEDEYLNLLNWWKVNSSRFKIISQVARDIYSIPILTAPYESAFSTGGGVLDSLTPRTAEALICAQNWIQSKPLDDMTEEIDEQFINMEKEMEAAF</sequence>
<evidence type="ECO:0000313" key="4">
    <source>
        <dbReference type="Proteomes" id="UP000321393"/>
    </source>
</evidence>
<dbReference type="InterPro" id="IPR008906">
    <property type="entry name" value="HATC_C_dom"/>
</dbReference>
<dbReference type="PANTHER" id="PTHR46481">
    <property type="entry name" value="ZINC FINGER BED DOMAIN-CONTAINING PROTEIN 4"/>
    <property type="match status" value="1"/>
</dbReference>
<gene>
    <name evidence="3" type="ORF">E5676_scaffold142G004170</name>
    <name evidence="2" type="ORF">E6C27_scaffold460G00580</name>
</gene>
<evidence type="ECO:0000313" key="5">
    <source>
        <dbReference type="Proteomes" id="UP000321947"/>
    </source>
</evidence>
<evidence type="ECO:0000313" key="3">
    <source>
        <dbReference type="EMBL" id="TYK23354.1"/>
    </source>
</evidence>
<dbReference type="EMBL" id="SSTD01004586">
    <property type="protein sequence ID" value="TYK23354.1"/>
    <property type="molecule type" value="Genomic_DNA"/>
</dbReference>
<organism evidence="3 5">
    <name type="scientific">Cucumis melo var. makuwa</name>
    <name type="common">Oriental melon</name>
    <dbReference type="NCBI Taxonomy" id="1194695"/>
    <lineage>
        <taxon>Eukaryota</taxon>
        <taxon>Viridiplantae</taxon>
        <taxon>Streptophyta</taxon>
        <taxon>Embryophyta</taxon>
        <taxon>Tracheophyta</taxon>
        <taxon>Spermatophyta</taxon>
        <taxon>Magnoliopsida</taxon>
        <taxon>eudicotyledons</taxon>
        <taxon>Gunneridae</taxon>
        <taxon>Pentapetalae</taxon>
        <taxon>rosids</taxon>
        <taxon>fabids</taxon>
        <taxon>Cucurbitales</taxon>
        <taxon>Cucurbitaceae</taxon>
        <taxon>Benincaseae</taxon>
        <taxon>Cucumis</taxon>
    </lineage>
</organism>
<dbReference type="Proteomes" id="UP000321947">
    <property type="component" value="Unassembled WGS sequence"/>
</dbReference>
<protein>
    <submittedName>
        <fullName evidence="3">Zinc finger BED domain-containing protein RICESLEEPER 4-like</fullName>
    </submittedName>
</protein>
<reference evidence="4 5" key="1">
    <citation type="submission" date="2019-08" db="EMBL/GenBank/DDBJ databases">
        <title>Draft genome sequences of two oriental melons (Cucumis melo L. var makuwa).</title>
        <authorList>
            <person name="Kwon S.-Y."/>
        </authorList>
    </citation>
    <scope>NUCLEOTIDE SEQUENCE [LARGE SCALE GENOMIC DNA]</scope>
    <source>
        <strain evidence="5">cv. Chang Bougi</strain>
        <strain evidence="4">cv. SW 3</strain>
        <tissue evidence="3">Leaf</tissue>
    </source>
</reference>
<dbReference type="InterPro" id="IPR052035">
    <property type="entry name" value="ZnF_BED_domain_contain"/>
</dbReference>
<dbReference type="InterPro" id="IPR012337">
    <property type="entry name" value="RNaseH-like_sf"/>
</dbReference>
<dbReference type="Proteomes" id="UP000321393">
    <property type="component" value="Unassembled WGS sequence"/>
</dbReference>
<dbReference type="AlphaFoldDB" id="A0A5D3DI93"/>
<dbReference type="EMBL" id="SSTE01017567">
    <property type="protein sequence ID" value="KAA0040350.1"/>
    <property type="molecule type" value="Genomic_DNA"/>
</dbReference>
<feature type="domain" description="HAT C-terminal dimerisation" evidence="1">
    <location>
        <begin position="163"/>
        <end position="238"/>
    </location>
</feature>
<proteinExistence type="predicted"/>
<evidence type="ECO:0000259" key="1">
    <source>
        <dbReference type="Pfam" id="PF05699"/>
    </source>
</evidence>